<dbReference type="InterPro" id="IPR052189">
    <property type="entry name" value="L-asp_N-monooxygenase_NS-form"/>
</dbReference>
<dbReference type="AlphaFoldDB" id="A0A940T6J1"/>
<keyword evidence="4" id="KW-1185">Reference proteome</keyword>
<protein>
    <submittedName>
        <fullName evidence="3">NAD(P)/FAD-binding protein YdhS</fullName>
    </submittedName>
</protein>
<organism evidence="3 4">
    <name type="scientific">Leucobacter exalbidus</name>
    <dbReference type="NCBI Taxonomy" id="662960"/>
    <lineage>
        <taxon>Bacteria</taxon>
        <taxon>Bacillati</taxon>
        <taxon>Actinomycetota</taxon>
        <taxon>Actinomycetes</taxon>
        <taxon>Micrococcales</taxon>
        <taxon>Microbacteriaceae</taxon>
        <taxon>Leucobacter</taxon>
    </lineage>
</organism>
<dbReference type="SUPFAM" id="SSF51905">
    <property type="entry name" value="FAD/NAD(P)-binding domain"/>
    <property type="match status" value="1"/>
</dbReference>
<dbReference type="PANTHER" id="PTHR40254">
    <property type="entry name" value="BLR0577 PROTEIN"/>
    <property type="match status" value="1"/>
</dbReference>
<comment type="caution">
    <text evidence="3">The sequence shown here is derived from an EMBL/GenBank/DDBJ whole genome shotgun (WGS) entry which is preliminary data.</text>
</comment>
<feature type="region of interest" description="Disordered" evidence="1">
    <location>
        <begin position="695"/>
        <end position="722"/>
    </location>
</feature>
<dbReference type="InterPro" id="IPR036188">
    <property type="entry name" value="FAD/NAD-bd_sf"/>
</dbReference>
<reference evidence="3" key="1">
    <citation type="submission" date="2021-02" db="EMBL/GenBank/DDBJ databases">
        <title>Sequencing the genomes of 1000 actinobacteria strains.</title>
        <authorList>
            <person name="Klenk H.-P."/>
        </authorList>
    </citation>
    <scope>NUCLEOTIDE SEQUENCE</scope>
    <source>
        <strain evidence="3">DSM 22850</strain>
    </source>
</reference>
<evidence type="ECO:0000256" key="1">
    <source>
        <dbReference type="SAM" id="MobiDB-lite"/>
    </source>
</evidence>
<name>A0A940T6J1_9MICO</name>
<gene>
    <name evidence="3" type="ORF">JOF28_002293</name>
</gene>
<proteinExistence type="predicted"/>
<evidence type="ECO:0000313" key="3">
    <source>
        <dbReference type="EMBL" id="MBP1327061.1"/>
    </source>
</evidence>
<feature type="region of interest" description="Disordered" evidence="1">
    <location>
        <begin position="423"/>
        <end position="448"/>
    </location>
</feature>
<evidence type="ECO:0000259" key="2">
    <source>
        <dbReference type="Pfam" id="PF13454"/>
    </source>
</evidence>
<feature type="domain" description="FAD-dependent urate hydroxylase HpyO/Asp monooxygenase CreE-like FAD/NAD(P)-binding" evidence="2">
    <location>
        <begin position="23"/>
        <end position="207"/>
    </location>
</feature>
<dbReference type="InterPro" id="IPR038732">
    <property type="entry name" value="HpyO/CreE_NAD-binding"/>
</dbReference>
<feature type="compositionally biased region" description="Low complexity" evidence="1">
    <location>
        <begin position="423"/>
        <end position="439"/>
    </location>
</feature>
<dbReference type="RefSeq" id="WP_209705870.1">
    <property type="nucleotide sequence ID" value="NZ_JAFIDA010000001.1"/>
</dbReference>
<dbReference type="Pfam" id="PF13454">
    <property type="entry name" value="NAD_binding_9"/>
    <property type="match status" value="1"/>
</dbReference>
<accession>A0A940T6J1</accession>
<sequence length="722" mass="76417">MSTAPVTPVTPAPQGAPAPAGIVIIGAGPAAVMLLERILANHARDTPSQRLDIQLVDPHEPGGGRIWRRAQSPLLKLNSMFADVAFFTDPSCQIAGPVAQGPTLSHWVELVRAGDIDLPEWADERIFTEVATAGPQDFPTRRLNNAYLGWAYEEALRRAAPSVTVEWVQDLAVSVNAGGHTPGDLHTVRLASGAELCADAVVYALGHNGSMPTNEAIKLSSFADRHNLGYVAPGFTADLNLDWVPAGEPVIVRGMGLAAVDLTVLLTEGRGGTFARTPQGTLAYTPSGQEPILHLGSRRGVPYRSKITSTPVGEPVALEYLGAEFHAWVRDLGRPLDFAADVWPRIVADLLTGYYRELFTGHPDRVTGTWDDFAAGLREILGTPAGYESADLITLITAHVPHADDRFDLASFDMPLAGPGVSVPSEAAPAASTAGATAPDLSPTDRVQQRVREHIAQDLRQRTSPEHSATQALFLTALFAHMALAEVPVEKWNATSRTQALPKRWQGFFSYLASGPPGHRLEELLALAEAGVVHFLGGSVQLELHDGDAAALDLAGRPIDGGWGSGQFIGSGSANIAGEIAQTRVVANTLIDAWLPSAEAAGSDNVLLRQLIRSGQASELRVADATYSGTTGQVEVADHGVIPGAERQFALGSFTSDMNAGAFARPGLNSLPFRQHDRLARQVLDAVSSVGVGSDAHALPGSSPVASRQLVSAARRRDTIGE</sequence>
<dbReference type="PANTHER" id="PTHR40254:SF1">
    <property type="entry name" value="BLR0577 PROTEIN"/>
    <property type="match status" value="1"/>
</dbReference>
<dbReference type="EMBL" id="JAFIDA010000001">
    <property type="protein sequence ID" value="MBP1327061.1"/>
    <property type="molecule type" value="Genomic_DNA"/>
</dbReference>
<dbReference type="Proteomes" id="UP000675163">
    <property type="component" value="Unassembled WGS sequence"/>
</dbReference>
<evidence type="ECO:0000313" key="4">
    <source>
        <dbReference type="Proteomes" id="UP000675163"/>
    </source>
</evidence>